<keyword evidence="2" id="KW-1185">Reference proteome</keyword>
<name>A0A642UXF7_9ASCO</name>
<dbReference type="AlphaFoldDB" id="A0A642UXF7"/>
<accession>A0A642UXF7</accession>
<sequence length="206" mass="23627">MYEMPGRLSPDVQKDWELSKNEEANMNDFENCIQVMSEKSISIVQHQDVGFSFGQTARSGIGHESIERVESLWMLPISHTDLTSEGLKWHINLRGLEVLPDDGDQDVVDRIRGYNRLSESVQDCVDTIFVRSPDGSELHVPRPFGKIGKLHYIMVRSCEQVKIGKLRTMVEVIEENSFKKEYLFESVVRGTGGKTWDGIYVDYRLK</sequence>
<protein>
    <submittedName>
        <fullName evidence="1">Uncharacterized protein</fullName>
    </submittedName>
</protein>
<evidence type="ECO:0000313" key="1">
    <source>
        <dbReference type="EMBL" id="KAA8907623.1"/>
    </source>
</evidence>
<proteinExistence type="predicted"/>
<gene>
    <name evidence="1" type="ORF">TRICI_004914</name>
</gene>
<reference evidence="1" key="1">
    <citation type="journal article" date="2019" name="G3 (Bethesda)">
        <title>Genome Assemblies of Two Rare Opportunistic Yeast Pathogens: Diutina rugosa (syn. Candida rugosa) and Trichomonascus ciferrii (syn. Candida ciferrii).</title>
        <authorList>
            <person name="Mixao V."/>
            <person name="Saus E."/>
            <person name="Hansen A.P."/>
            <person name="Lass-Florl C."/>
            <person name="Gabaldon T."/>
        </authorList>
    </citation>
    <scope>NUCLEOTIDE SEQUENCE</scope>
    <source>
        <strain evidence="1">CBS 4856</strain>
    </source>
</reference>
<dbReference type="VEuPathDB" id="FungiDB:TRICI_004914"/>
<dbReference type="Proteomes" id="UP000761534">
    <property type="component" value="Unassembled WGS sequence"/>
</dbReference>
<evidence type="ECO:0000313" key="2">
    <source>
        <dbReference type="Proteomes" id="UP000761534"/>
    </source>
</evidence>
<dbReference type="EMBL" id="SWFS01000376">
    <property type="protein sequence ID" value="KAA8907623.1"/>
    <property type="molecule type" value="Genomic_DNA"/>
</dbReference>
<comment type="caution">
    <text evidence="1">The sequence shown here is derived from an EMBL/GenBank/DDBJ whole genome shotgun (WGS) entry which is preliminary data.</text>
</comment>
<organism evidence="1 2">
    <name type="scientific">Trichomonascus ciferrii</name>
    <dbReference type="NCBI Taxonomy" id="44093"/>
    <lineage>
        <taxon>Eukaryota</taxon>
        <taxon>Fungi</taxon>
        <taxon>Dikarya</taxon>
        <taxon>Ascomycota</taxon>
        <taxon>Saccharomycotina</taxon>
        <taxon>Dipodascomycetes</taxon>
        <taxon>Dipodascales</taxon>
        <taxon>Trichomonascaceae</taxon>
        <taxon>Trichomonascus</taxon>
        <taxon>Trichomonascus ciferrii complex</taxon>
    </lineage>
</organism>